<evidence type="ECO:0000313" key="9">
    <source>
        <dbReference type="Proteomes" id="UP000799537"/>
    </source>
</evidence>
<dbReference type="InterPro" id="IPR050930">
    <property type="entry name" value="MFS_Vesicular_Transporter"/>
</dbReference>
<evidence type="ECO:0000256" key="3">
    <source>
        <dbReference type="ARBA" id="ARBA00022692"/>
    </source>
</evidence>
<dbReference type="Pfam" id="PF07690">
    <property type="entry name" value="MFS_1"/>
    <property type="match status" value="1"/>
</dbReference>
<proteinExistence type="predicted"/>
<name>A0A6A6CFE8_ZASCE</name>
<dbReference type="Proteomes" id="UP000799537">
    <property type="component" value="Unassembled WGS sequence"/>
</dbReference>
<feature type="transmembrane region" description="Helical" evidence="6">
    <location>
        <begin position="76"/>
        <end position="95"/>
    </location>
</feature>
<evidence type="ECO:0000313" key="8">
    <source>
        <dbReference type="EMBL" id="KAF2165934.1"/>
    </source>
</evidence>
<dbReference type="InterPro" id="IPR036259">
    <property type="entry name" value="MFS_trans_sf"/>
</dbReference>
<feature type="transmembrane region" description="Helical" evidence="6">
    <location>
        <begin position="212"/>
        <end position="233"/>
    </location>
</feature>
<keyword evidence="4 6" id="KW-1133">Transmembrane helix</keyword>
<feature type="transmembrane region" description="Helical" evidence="6">
    <location>
        <begin position="319"/>
        <end position="338"/>
    </location>
</feature>
<feature type="transmembrane region" description="Helical" evidence="6">
    <location>
        <begin position="12"/>
        <end position="33"/>
    </location>
</feature>
<protein>
    <recommendedName>
        <fullName evidence="7">Major facilitator superfamily (MFS) profile domain-containing protein</fullName>
    </recommendedName>
</protein>
<dbReference type="GO" id="GO:0022857">
    <property type="term" value="F:transmembrane transporter activity"/>
    <property type="evidence" value="ECO:0007669"/>
    <property type="project" value="InterPro"/>
</dbReference>
<dbReference type="RefSeq" id="XP_033666823.1">
    <property type="nucleotide sequence ID" value="XM_033806888.1"/>
</dbReference>
<gene>
    <name evidence="8" type="ORF">M409DRAFT_23665</name>
</gene>
<dbReference type="Gene3D" id="1.20.1250.20">
    <property type="entry name" value="MFS general substrate transporter like domains"/>
    <property type="match status" value="1"/>
</dbReference>
<dbReference type="InterPro" id="IPR011701">
    <property type="entry name" value="MFS"/>
</dbReference>
<dbReference type="PANTHER" id="PTHR23506">
    <property type="entry name" value="GH10249P"/>
    <property type="match status" value="1"/>
</dbReference>
<feature type="domain" description="Major facilitator superfamily (MFS) profile" evidence="7">
    <location>
        <begin position="1"/>
        <end position="342"/>
    </location>
</feature>
<reference evidence="8" key="1">
    <citation type="journal article" date="2020" name="Stud. Mycol.">
        <title>101 Dothideomycetes genomes: a test case for predicting lifestyles and emergence of pathogens.</title>
        <authorList>
            <person name="Haridas S."/>
            <person name="Albert R."/>
            <person name="Binder M."/>
            <person name="Bloem J."/>
            <person name="Labutti K."/>
            <person name="Salamov A."/>
            <person name="Andreopoulos B."/>
            <person name="Baker S."/>
            <person name="Barry K."/>
            <person name="Bills G."/>
            <person name="Bluhm B."/>
            <person name="Cannon C."/>
            <person name="Castanera R."/>
            <person name="Culley D."/>
            <person name="Daum C."/>
            <person name="Ezra D."/>
            <person name="Gonzalez J."/>
            <person name="Henrissat B."/>
            <person name="Kuo A."/>
            <person name="Liang C."/>
            <person name="Lipzen A."/>
            <person name="Lutzoni F."/>
            <person name="Magnuson J."/>
            <person name="Mondo S."/>
            <person name="Nolan M."/>
            <person name="Ohm R."/>
            <person name="Pangilinan J."/>
            <person name="Park H.-J."/>
            <person name="Ramirez L."/>
            <person name="Alfaro M."/>
            <person name="Sun H."/>
            <person name="Tritt A."/>
            <person name="Yoshinaga Y."/>
            <person name="Zwiers L.-H."/>
            <person name="Turgeon B."/>
            <person name="Goodwin S."/>
            <person name="Spatafora J."/>
            <person name="Crous P."/>
            <person name="Grigoriev I."/>
        </authorList>
    </citation>
    <scope>NUCLEOTIDE SEQUENCE</scope>
    <source>
        <strain evidence="8">ATCC 36951</strain>
    </source>
</reference>
<evidence type="ECO:0000256" key="6">
    <source>
        <dbReference type="SAM" id="Phobius"/>
    </source>
</evidence>
<feature type="transmembrane region" description="Helical" evidence="6">
    <location>
        <begin position="239"/>
        <end position="262"/>
    </location>
</feature>
<dbReference type="InterPro" id="IPR020846">
    <property type="entry name" value="MFS_dom"/>
</dbReference>
<dbReference type="EMBL" id="ML993598">
    <property type="protein sequence ID" value="KAF2165934.1"/>
    <property type="molecule type" value="Genomic_DNA"/>
</dbReference>
<accession>A0A6A6CFE8</accession>
<evidence type="ECO:0000256" key="4">
    <source>
        <dbReference type="ARBA" id="ARBA00022989"/>
    </source>
</evidence>
<dbReference type="PROSITE" id="PS50850">
    <property type="entry name" value="MFS"/>
    <property type="match status" value="1"/>
</dbReference>
<feature type="transmembrane region" description="Helical" evidence="6">
    <location>
        <begin position="137"/>
        <end position="163"/>
    </location>
</feature>
<dbReference type="SUPFAM" id="SSF103473">
    <property type="entry name" value="MFS general substrate transporter"/>
    <property type="match status" value="1"/>
</dbReference>
<evidence type="ECO:0000256" key="1">
    <source>
        <dbReference type="ARBA" id="ARBA00004141"/>
    </source>
</evidence>
<organism evidence="8 9">
    <name type="scientific">Zasmidium cellare ATCC 36951</name>
    <dbReference type="NCBI Taxonomy" id="1080233"/>
    <lineage>
        <taxon>Eukaryota</taxon>
        <taxon>Fungi</taxon>
        <taxon>Dikarya</taxon>
        <taxon>Ascomycota</taxon>
        <taxon>Pezizomycotina</taxon>
        <taxon>Dothideomycetes</taxon>
        <taxon>Dothideomycetidae</taxon>
        <taxon>Mycosphaerellales</taxon>
        <taxon>Mycosphaerellaceae</taxon>
        <taxon>Zasmidium</taxon>
    </lineage>
</organism>
<dbReference type="AlphaFoldDB" id="A0A6A6CFE8"/>
<keyword evidence="2" id="KW-0813">Transport</keyword>
<evidence type="ECO:0000256" key="2">
    <source>
        <dbReference type="ARBA" id="ARBA00022448"/>
    </source>
</evidence>
<keyword evidence="3 6" id="KW-0812">Transmembrane</keyword>
<feature type="transmembrane region" description="Helical" evidence="6">
    <location>
        <begin position="45"/>
        <end position="70"/>
    </location>
</feature>
<dbReference type="PANTHER" id="PTHR23506:SF23">
    <property type="entry name" value="GH10249P"/>
    <property type="match status" value="1"/>
</dbReference>
<keyword evidence="5 6" id="KW-0472">Membrane</keyword>
<sequence length="346" mass="36774">MLWVGNTLGLWIAGRLFQGAASAMAWVVGNALVSDTVGPEGITQAIGWTTMACSIGLFAGPLLGGVLYQYGGYDTVYGFAIGLIGLDIILCLSLIEKKRAQIWLDPEQVQDSKGSESPHASGKQQVQSPRRINLGRFSILLSSSRVLIAIWGSFVISTINASFDSVLPLYVLDTFGWKQSGQGLIFLPLLLPHFISPMAGSIMDKHSQSRRCVIAGAFLLSVPTIVLLRLITYSSLRQKILLCGLLPAIGICVSITLPPLYAEAVNVAEEKERLALGSFGKGGAVALAFGLTNIGFACGAIAGPLFAGFICQHAGWGTMTWALGLLVGSTVAPVLFFTGGRIWKEK</sequence>
<dbReference type="GeneID" id="54560160"/>
<feature type="transmembrane region" description="Helical" evidence="6">
    <location>
        <begin position="283"/>
        <end position="307"/>
    </location>
</feature>
<keyword evidence="9" id="KW-1185">Reference proteome</keyword>
<evidence type="ECO:0000259" key="7">
    <source>
        <dbReference type="PROSITE" id="PS50850"/>
    </source>
</evidence>
<dbReference type="OrthoDB" id="4336937at2759"/>
<evidence type="ECO:0000256" key="5">
    <source>
        <dbReference type="ARBA" id="ARBA00023136"/>
    </source>
</evidence>
<dbReference type="GO" id="GO:0016020">
    <property type="term" value="C:membrane"/>
    <property type="evidence" value="ECO:0007669"/>
    <property type="project" value="UniProtKB-SubCell"/>
</dbReference>
<comment type="subcellular location">
    <subcellularLocation>
        <location evidence="1">Membrane</location>
        <topology evidence="1">Multi-pass membrane protein</topology>
    </subcellularLocation>
</comment>